<dbReference type="GeneID" id="87858575"/>
<feature type="chain" id="PRO_5042141920" description="Wax synthase domain-containing protein" evidence="1">
    <location>
        <begin position="22"/>
        <end position="165"/>
    </location>
</feature>
<reference evidence="2" key="1">
    <citation type="journal article" date="2023" name="Mol. Phylogenet. Evol.">
        <title>Genome-scale phylogeny and comparative genomics of the fungal order Sordariales.</title>
        <authorList>
            <person name="Hensen N."/>
            <person name="Bonometti L."/>
            <person name="Westerberg I."/>
            <person name="Brannstrom I.O."/>
            <person name="Guillou S."/>
            <person name="Cros-Aarteil S."/>
            <person name="Calhoun S."/>
            <person name="Haridas S."/>
            <person name="Kuo A."/>
            <person name="Mondo S."/>
            <person name="Pangilinan J."/>
            <person name="Riley R."/>
            <person name="LaButti K."/>
            <person name="Andreopoulos B."/>
            <person name="Lipzen A."/>
            <person name="Chen C."/>
            <person name="Yan M."/>
            <person name="Daum C."/>
            <person name="Ng V."/>
            <person name="Clum A."/>
            <person name="Steindorff A."/>
            <person name="Ohm R.A."/>
            <person name="Martin F."/>
            <person name="Silar P."/>
            <person name="Natvig D.O."/>
            <person name="Lalanne C."/>
            <person name="Gautier V."/>
            <person name="Ament-Velasquez S.L."/>
            <person name="Kruys A."/>
            <person name="Hutchinson M.I."/>
            <person name="Powell A.J."/>
            <person name="Barry K."/>
            <person name="Miller A.N."/>
            <person name="Grigoriev I.V."/>
            <person name="Debuchy R."/>
            <person name="Gladieux P."/>
            <person name="Hiltunen Thoren M."/>
            <person name="Johannesson H."/>
        </authorList>
    </citation>
    <scope>NUCLEOTIDE SEQUENCE</scope>
    <source>
        <strain evidence="2">CBS 560.94</strain>
    </source>
</reference>
<evidence type="ECO:0000313" key="2">
    <source>
        <dbReference type="EMBL" id="KAK3348404.1"/>
    </source>
</evidence>
<name>A0AAE0JIX9_9PEZI</name>
<keyword evidence="1" id="KW-0732">Signal</keyword>
<evidence type="ECO:0008006" key="4">
    <source>
        <dbReference type="Google" id="ProtNLM"/>
    </source>
</evidence>
<comment type="caution">
    <text evidence="2">The sequence shown here is derived from an EMBL/GenBank/DDBJ whole genome shotgun (WGS) entry which is preliminary data.</text>
</comment>
<dbReference type="AlphaFoldDB" id="A0AAE0JIX9"/>
<proteinExistence type="predicted"/>
<protein>
    <recommendedName>
        <fullName evidence="4">Wax synthase domain-containing protein</fullName>
    </recommendedName>
</protein>
<feature type="signal peptide" evidence="1">
    <location>
        <begin position="1"/>
        <end position="21"/>
    </location>
</feature>
<evidence type="ECO:0000313" key="3">
    <source>
        <dbReference type="Proteomes" id="UP001278500"/>
    </source>
</evidence>
<dbReference type="Proteomes" id="UP001278500">
    <property type="component" value="Unassembled WGS sequence"/>
</dbReference>
<accession>A0AAE0JIX9</accession>
<dbReference type="RefSeq" id="XP_062683486.1">
    <property type="nucleotide sequence ID" value="XM_062821421.1"/>
</dbReference>
<keyword evidence="3" id="KW-1185">Reference proteome</keyword>
<dbReference type="EMBL" id="JAUEPP010000003">
    <property type="protein sequence ID" value="KAK3348404.1"/>
    <property type="molecule type" value="Genomic_DNA"/>
</dbReference>
<gene>
    <name evidence="2" type="ORF">B0H65DRAFT_174823</name>
</gene>
<evidence type="ECO:0000256" key="1">
    <source>
        <dbReference type="SAM" id="SignalP"/>
    </source>
</evidence>
<organism evidence="2 3">
    <name type="scientific">Neurospora tetraspora</name>
    <dbReference type="NCBI Taxonomy" id="94610"/>
    <lineage>
        <taxon>Eukaryota</taxon>
        <taxon>Fungi</taxon>
        <taxon>Dikarya</taxon>
        <taxon>Ascomycota</taxon>
        <taxon>Pezizomycotina</taxon>
        <taxon>Sordariomycetes</taxon>
        <taxon>Sordariomycetidae</taxon>
        <taxon>Sordariales</taxon>
        <taxon>Sordariaceae</taxon>
        <taxon>Neurospora</taxon>
    </lineage>
</organism>
<sequence length="165" mass="18664">MSTTTTSLQLLVLLLPDLIRETPLPLRGLLIATILKSCSCAGAPAPRPARFARASFARSLLTNATLWRWYLQVRYLVGLTSAWQLVIAEFLPLPRPRDLSPAPGFRDPHHLGLKMMGWYLRARESTHRAASRYLYAAEHIIRLYYILFGALVLPSFRSFRGTTGR</sequence>
<reference evidence="2" key="2">
    <citation type="submission" date="2023-06" db="EMBL/GenBank/DDBJ databases">
        <authorList>
            <consortium name="Lawrence Berkeley National Laboratory"/>
            <person name="Haridas S."/>
            <person name="Hensen N."/>
            <person name="Bonometti L."/>
            <person name="Westerberg I."/>
            <person name="Brannstrom I.O."/>
            <person name="Guillou S."/>
            <person name="Cros-Aarteil S."/>
            <person name="Calhoun S."/>
            <person name="Kuo A."/>
            <person name="Mondo S."/>
            <person name="Pangilinan J."/>
            <person name="Riley R."/>
            <person name="Labutti K."/>
            <person name="Andreopoulos B."/>
            <person name="Lipzen A."/>
            <person name="Chen C."/>
            <person name="Yanf M."/>
            <person name="Daum C."/>
            <person name="Ng V."/>
            <person name="Clum A."/>
            <person name="Steindorff A."/>
            <person name="Ohm R."/>
            <person name="Martin F."/>
            <person name="Silar P."/>
            <person name="Natvig D."/>
            <person name="Lalanne C."/>
            <person name="Gautier V."/>
            <person name="Ament-Velasquez S.L."/>
            <person name="Kruys A."/>
            <person name="Hutchinson M.I."/>
            <person name="Powell A.J."/>
            <person name="Barry K."/>
            <person name="Miller A.N."/>
            <person name="Grigoriev I.V."/>
            <person name="Debuchy R."/>
            <person name="Gladieux P."/>
            <person name="Thoren M.H."/>
            <person name="Johannesson H."/>
        </authorList>
    </citation>
    <scope>NUCLEOTIDE SEQUENCE</scope>
    <source>
        <strain evidence="2">CBS 560.94</strain>
    </source>
</reference>